<dbReference type="AlphaFoldDB" id="A0A8H2JPR0"/>
<sequence length="59" mass="6908">MFEIKALVAHFYGVIAFLCEQPQEKAQSCITSQQVAAKVILKEQPTLLYLYIEYSYVWY</sequence>
<dbReference type="RefSeq" id="WP_138620182.1">
    <property type="nucleotide sequence ID" value="NZ_SZVP01000001.1"/>
</dbReference>
<dbReference type="Proteomes" id="UP000307702">
    <property type="component" value="Unassembled WGS sequence"/>
</dbReference>
<evidence type="ECO:0000313" key="1">
    <source>
        <dbReference type="EMBL" id="TMM47650.1"/>
    </source>
</evidence>
<comment type="caution">
    <text evidence="1">The sequence shown here is derived from an EMBL/GenBank/DDBJ whole genome shotgun (WGS) entry which is preliminary data.</text>
</comment>
<proteinExistence type="predicted"/>
<dbReference type="EMBL" id="SZVP01000001">
    <property type="protein sequence ID" value="TMM47650.1"/>
    <property type="molecule type" value="Genomic_DNA"/>
</dbReference>
<name>A0A8H2JPR0_9GAMM</name>
<gene>
    <name evidence="1" type="ORF">FCS21_01325</name>
</gene>
<reference evidence="1 2" key="1">
    <citation type="submission" date="2019-05" db="EMBL/GenBank/DDBJ databases">
        <title>Colwellia ponticola sp. nov., isolated from seawater.</title>
        <authorList>
            <person name="Yoon J.-H."/>
        </authorList>
    </citation>
    <scope>NUCLEOTIDE SEQUENCE [LARGE SCALE GENOMIC DNA]</scope>
    <source>
        <strain evidence="1 2">OISW-25</strain>
    </source>
</reference>
<evidence type="ECO:0000313" key="2">
    <source>
        <dbReference type="Proteomes" id="UP000307702"/>
    </source>
</evidence>
<organism evidence="1 2">
    <name type="scientific">Colwellia ponticola</name>
    <dbReference type="NCBI Taxonomy" id="2304625"/>
    <lineage>
        <taxon>Bacteria</taxon>
        <taxon>Pseudomonadati</taxon>
        <taxon>Pseudomonadota</taxon>
        <taxon>Gammaproteobacteria</taxon>
        <taxon>Alteromonadales</taxon>
        <taxon>Colwelliaceae</taxon>
        <taxon>Colwellia</taxon>
    </lineage>
</organism>
<accession>A0A8H2JPR0</accession>
<protein>
    <submittedName>
        <fullName evidence="1">Uncharacterized protein</fullName>
    </submittedName>
</protein>
<keyword evidence="2" id="KW-1185">Reference proteome</keyword>